<evidence type="ECO:0000313" key="2">
    <source>
        <dbReference type="EMBL" id="VCU08301.1"/>
    </source>
</evidence>
<protein>
    <submittedName>
        <fullName evidence="2">Uncharacterized protein</fullName>
    </submittedName>
</protein>
<dbReference type="Proteomes" id="UP000289200">
    <property type="component" value="Unassembled WGS sequence"/>
</dbReference>
<reference evidence="3" key="1">
    <citation type="submission" date="2018-10" db="EMBL/GenBank/DDBJ databases">
        <authorList>
            <person name="Peiro R."/>
            <person name="Begona"/>
            <person name="Cbmso G."/>
            <person name="Lopez M."/>
            <person name="Gonzalez S."/>
            <person name="Sacristan E."/>
            <person name="Castillo E."/>
        </authorList>
    </citation>
    <scope>NUCLEOTIDE SEQUENCE [LARGE SCALE GENOMIC DNA]</scope>
</reference>
<gene>
    <name evidence="2" type="ORF">RHODGE_RHODGE_01474</name>
</gene>
<sequence>MRLTPLALVAFGLAIAVTAAATPAAAAGKGPVPTWAECYDLGWNRGVHVELGELPDWMESCLAGKIPFAVQPVHGSGSYRERVNRRAHR</sequence>
<name>A0A3S4FBQ6_9BRAD</name>
<organism evidence="2 3">
    <name type="scientific">Rhodoplanes serenus</name>
    <dbReference type="NCBI Taxonomy" id="200615"/>
    <lineage>
        <taxon>Bacteria</taxon>
        <taxon>Pseudomonadati</taxon>
        <taxon>Pseudomonadota</taxon>
        <taxon>Alphaproteobacteria</taxon>
        <taxon>Hyphomicrobiales</taxon>
        <taxon>Nitrobacteraceae</taxon>
        <taxon>Rhodoplanes</taxon>
    </lineage>
</organism>
<feature type="signal peptide" evidence="1">
    <location>
        <begin position="1"/>
        <end position="21"/>
    </location>
</feature>
<proteinExistence type="predicted"/>
<dbReference type="EMBL" id="UWOC01000122">
    <property type="protein sequence ID" value="VCU08301.1"/>
    <property type="molecule type" value="Genomic_DNA"/>
</dbReference>
<dbReference type="AlphaFoldDB" id="A0A3S4FBQ6"/>
<accession>A0A3S4FBQ6</accession>
<dbReference type="OrthoDB" id="9768555at2"/>
<evidence type="ECO:0000256" key="1">
    <source>
        <dbReference type="SAM" id="SignalP"/>
    </source>
</evidence>
<evidence type="ECO:0000313" key="3">
    <source>
        <dbReference type="Proteomes" id="UP000289200"/>
    </source>
</evidence>
<dbReference type="RefSeq" id="WP_129608432.1">
    <property type="nucleotide sequence ID" value="NZ_UWOC01000122.1"/>
</dbReference>
<keyword evidence="3" id="KW-1185">Reference proteome</keyword>
<feature type="chain" id="PRO_5018675389" evidence="1">
    <location>
        <begin position="22"/>
        <end position="89"/>
    </location>
</feature>
<comment type="caution">
    <text evidence="2">The sequence shown here is derived from an EMBL/GenBank/DDBJ whole genome shotgun (WGS) entry which is preliminary data.</text>
</comment>
<keyword evidence="1" id="KW-0732">Signal</keyword>